<comment type="caution">
    <text evidence="2">The sequence shown here is derived from an EMBL/GenBank/DDBJ whole genome shotgun (WGS) entry which is preliminary data.</text>
</comment>
<keyword evidence="3" id="KW-1185">Reference proteome</keyword>
<reference evidence="2" key="1">
    <citation type="submission" date="2021-09" db="EMBL/GenBank/DDBJ databases">
        <title>The genome of Mauremys mutica provides insights into the evolution of semi-aquatic lifestyle.</title>
        <authorList>
            <person name="Gong S."/>
            <person name="Gao Y."/>
        </authorList>
    </citation>
    <scope>NUCLEOTIDE SEQUENCE</scope>
    <source>
        <strain evidence="2">MM-2020</strain>
        <tissue evidence="2">Muscle</tissue>
    </source>
</reference>
<dbReference type="Proteomes" id="UP000827986">
    <property type="component" value="Unassembled WGS sequence"/>
</dbReference>
<gene>
    <name evidence="2" type="ORF">KIL84_007915</name>
</gene>
<accession>A0A9D3X275</accession>
<dbReference type="AlphaFoldDB" id="A0A9D3X275"/>
<evidence type="ECO:0000256" key="1">
    <source>
        <dbReference type="SAM" id="Phobius"/>
    </source>
</evidence>
<name>A0A9D3X275_9SAUR</name>
<keyword evidence="1" id="KW-1133">Transmembrane helix</keyword>
<proteinExistence type="predicted"/>
<keyword evidence="1" id="KW-0812">Transmembrane</keyword>
<keyword evidence="1" id="KW-0472">Membrane</keyword>
<feature type="transmembrane region" description="Helical" evidence="1">
    <location>
        <begin position="69"/>
        <end position="95"/>
    </location>
</feature>
<organism evidence="2 3">
    <name type="scientific">Mauremys mutica</name>
    <name type="common">yellowpond turtle</name>
    <dbReference type="NCBI Taxonomy" id="74926"/>
    <lineage>
        <taxon>Eukaryota</taxon>
        <taxon>Metazoa</taxon>
        <taxon>Chordata</taxon>
        <taxon>Craniata</taxon>
        <taxon>Vertebrata</taxon>
        <taxon>Euteleostomi</taxon>
        <taxon>Archelosauria</taxon>
        <taxon>Testudinata</taxon>
        <taxon>Testudines</taxon>
        <taxon>Cryptodira</taxon>
        <taxon>Durocryptodira</taxon>
        <taxon>Testudinoidea</taxon>
        <taxon>Geoemydidae</taxon>
        <taxon>Geoemydinae</taxon>
        <taxon>Mauremys</taxon>
    </lineage>
</organism>
<evidence type="ECO:0000313" key="3">
    <source>
        <dbReference type="Proteomes" id="UP000827986"/>
    </source>
</evidence>
<protein>
    <submittedName>
        <fullName evidence="2">Uncharacterized protein</fullName>
    </submittedName>
</protein>
<sequence length="100" mass="10898">MQPLDSSGLDHITGNEQWHMEQTNVLCAFIHFSPVSACTCKMHQKGQGEQRDRGPPVVHVISDHAPSPVLALSLVIVLQVLLGAALPVWILHLYVNAGVK</sequence>
<evidence type="ECO:0000313" key="2">
    <source>
        <dbReference type="EMBL" id="KAH1172297.1"/>
    </source>
</evidence>
<dbReference type="EMBL" id="JAHDVG010000483">
    <property type="protein sequence ID" value="KAH1172297.1"/>
    <property type="molecule type" value="Genomic_DNA"/>
</dbReference>